<evidence type="ECO:0008006" key="5">
    <source>
        <dbReference type="Google" id="ProtNLM"/>
    </source>
</evidence>
<evidence type="ECO:0000256" key="1">
    <source>
        <dbReference type="SAM" id="MobiDB-lite"/>
    </source>
</evidence>
<accession>A0A8X8ZU03</accession>
<feature type="transmembrane region" description="Helical" evidence="2">
    <location>
        <begin position="282"/>
        <end position="305"/>
    </location>
</feature>
<keyword evidence="4" id="KW-1185">Reference proteome</keyword>
<sequence>MSAFLMKPLILYFSLVTTTFLLPFPFSFGEESPSPPFYDAFQPSPDMSLAPNNLDEQDLDSTLVLAPRRTYRKDPLDHFQMYTAGWNITNRHYWASVSYTAAPFFAIAAIWFVAFGICSSLICVCYFCRPRNPYGYSSFAYALSLIFLLLLSIAAVIGCVVLYTGHEKFYSSTIDTLQYVVSQADDTSDTLRNVSQHLAAAKQTNVVQVSLPPTLQTDIDHLQTMIDTSATMLTTTTEQNSRDIKKLVDSVRLALILITAVMLLLTLAGFAFSMLGMTGPVYIVVIAGWILVSATFILCGIFLIVHNVTGDSCRAMNQWIQNPNAHTALDDILPCVDHDTAQQSLTKSKEITSQLVDLINTVITNVSNINFASNFVQLYYNQSGPLLPTLCNPFHPDLSERPCSPGEVDLHNATEVWSGYVCRASPSGICLTTGRLSPNLYSQFSATADVCCGLYQYSPFLIQLEDCSYARQTFMDVETNYCPGLQKYSQRVYVGLVMVATAVMLSLVFWAIYGRERRHRCHPRGTGTKGDNQRGFVYAKDDDGDEHK</sequence>
<dbReference type="AlphaFoldDB" id="A0A8X8ZU03"/>
<comment type="caution">
    <text evidence="3">The sequence shown here is derived from an EMBL/GenBank/DDBJ whole genome shotgun (WGS) entry which is preliminary data.</text>
</comment>
<evidence type="ECO:0000256" key="2">
    <source>
        <dbReference type="SAM" id="Phobius"/>
    </source>
</evidence>
<proteinExistence type="predicted"/>
<dbReference type="InterPro" id="IPR040283">
    <property type="entry name" value="DDB_G0292058-like"/>
</dbReference>
<dbReference type="PANTHER" id="PTHR31414">
    <property type="entry name" value="TRANSMEMBRANE PROTEIN DDB_G0292058"/>
    <property type="match status" value="1"/>
</dbReference>
<dbReference type="Proteomes" id="UP000298416">
    <property type="component" value="Unassembled WGS sequence"/>
</dbReference>
<dbReference type="EMBL" id="PNBA02000007">
    <property type="protein sequence ID" value="KAG6417057.1"/>
    <property type="molecule type" value="Genomic_DNA"/>
</dbReference>
<reference evidence="3" key="1">
    <citation type="submission" date="2018-01" db="EMBL/GenBank/DDBJ databases">
        <authorList>
            <person name="Mao J.F."/>
        </authorList>
    </citation>
    <scope>NUCLEOTIDE SEQUENCE</scope>
    <source>
        <strain evidence="3">Huo1</strain>
        <tissue evidence="3">Leaf</tissue>
    </source>
</reference>
<keyword evidence="2" id="KW-0812">Transmembrane</keyword>
<evidence type="ECO:0000313" key="4">
    <source>
        <dbReference type="Proteomes" id="UP000298416"/>
    </source>
</evidence>
<feature type="compositionally biased region" description="Basic and acidic residues" evidence="1">
    <location>
        <begin position="539"/>
        <end position="548"/>
    </location>
</feature>
<feature type="transmembrane region" description="Helical" evidence="2">
    <location>
        <begin position="492"/>
        <end position="513"/>
    </location>
</feature>
<feature type="transmembrane region" description="Helical" evidence="2">
    <location>
        <begin position="253"/>
        <end position="275"/>
    </location>
</feature>
<feature type="transmembrane region" description="Helical" evidence="2">
    <location>
        <begin position="139"/>
        <end position="163"/>
    </location>
</feature>
<organism evidence="3">
    <name type="scientific">Salvia splendens</name>
    <name type="common">Scarlet sage</name>
    <dbReference type="NCBI Taxonomy" id="180675"/>
    <lineage>
        <taxon>Eukaryota</taxon>
        <taxon>Viridiplantae</taxon>
        <taxon>Streptophyta</taxon>
        <taxon>Embryophyta</taxon>
        <taxon>Tracheophyta</taxon>
        <taxon>Spermatophyta</taxon>
        <taxon>Magnoliopsida</taxon>
        <taxon>eudicotyledons</taxon>
        <taxon>Gunneridae</taxon>
        <taxon>Pentapetalae</taxon>
        <taxon>asterids</taxon>
        <taxon>lamiids</taxon>
        <taxon>Lamiales</taxon>
        <taxon>Lamiaceae</taxon>
        <taxon>Nepetoideae</taxon>
        <taxon>Mentheae</taxon>
        <taxon>Salviinae</taxon>
        <taxon>Salvia</taxon>
        <taxon>Salvia subgen. Calosphace</taxon>
        <taxon>core Calosphace</taxon>
    </lineage>
</organism>
<reference evidence="3" key="2">
    <citation type="submission" date="2020-08" db="EMBL/GenBank/DDBJ databases">
        <title>Plant Genome Project.</title>
        <authorList>
            <person name="Zhang R.-G."/>
        </authorList>
    </citation>
    <scope>NUCLEOTIDE SEQUENCE</scope>
    <source>
        <strain evidence="3">Huo1</strain>
        <tissue evidence="3">Leaf</tissue>
    </source>
</reference>
<protein>
    <recommendedName>
        <fullName evidence="5">Transmembrane protein</fullName>
    </recommendedName>
</protein>
<dbReference type="PANTHER" id="PTHR31414:SF15">
    <property type="entry name" value="PLASMA MEMBRANE FUSION PROTEIN"/>
    <property type="match status" value="1"/>
</dbReference>
<dbReference type="GO" id="GO:0005886">
    <property type="term" value="C:plasma membrane"/>
    <property type="evidence" value="ECO:0007669"/>
    <property type="project" value="TreeGrafter"/>
</dbReference>
<name>A0A8X8ZU03_SALSN</name>
<feature type="transmembrane region" description="Helical" evidence="2">
    <location>
        <begin position="104"/>
        <end position="127"/>
    </location>
</feature>
<feature type="region of interest" description="Disordered" evidence="1">
    <location>
        <begin position="522"/>
        <end position="548"/>
    </location>
</feature>
<gene>
    <name evidence="3" type="ORF">SASPL_119207</name>
</gene>
<keyword evidence="2" id="KW-0472">Membrane</keyword>
<dbReference type="GO" id="GO:0009506">
    <property type="term" value="C:plasmodesma"/>
    <property type="evidence" value="ECO:0007669"/>
    <property type="project" value="TreeGrafter"/>
</dbReference>
<keyword evidence="2" id="KW-1133">Transmembrane helix</keyword>
<evidence type="ECO:0000313" key="3">
    <source>
        <dbReference type="EMBL" id="KAG6417057.1"/>
    </source>
</evidence>
<dbReference type="OrthoDB" id="1937321at2759"/>